<evidence type="ECO:0000313" key="3">
    <source>
        <dbReference type="Proteomes" id="UP000770629"/>
    </source>
</evidence>
<comment type="caution">
    <text evidence="2">The sequence shown here is derived from an EMBL/GenBank/DDBJ whole genome shotgun (WGS) entry which is preliminary data.</text>
</comment>
<dbReference type="Gene3D" id="3.10.180.10">
    <property type="entry name" value="2,3-Dihydroxybiphenyl 1,2-Dioxygenase, domain 1"/>
    <property type="match status" value="1"/>
</dbReference>
<name>A0ABS7IR88_9HYPH</name>
<evidence type="ECO:0000256" key="1">
    <source>
        <dbReference type="ARBA" id="ARBA00023251"/>
    </source>
</evidence>
<keyword evidence="1" id="KW-0046">Antibiotic resistance</keyword>
<accession>A0ABS7IR88</accession>
<keyword evidence="3" id="KW-1185">Reference proteome</keyword>
<dbReference type="InterPro" id="IPR000335">
    <property type="entry name" value="Bleomycin-R"/>
</dbReference>
<dbReference type="EMBL" id="JABDYF010000014">
    <property type="protein sequence ID" value="MBX5092911.1"/>
    <property type="molecule type" value="Genomic_DNA"/>
</dbReference>
<dbReference type="Proteomes" id="UP000770629">
    <property type="component" value="Unassembled WGS sequence"/>
</dbReference>
<proteinExistence type="predicted"/>
<evidence type="ECO:0000313" key="2">
    <source>
        <dbReference type="EMBL" id="MBX5092911.1"/>
    </source>
</evidence>
<dbReference type="CDD" id="cd08349">
    <property type="entry name" value="BLMA_like"/>
    <property type="match status" value="1"/>
</dbReference>
<gene>
    <name evidence="2" type="ORF">HJB60_27635</name>
</gene>
<dbReference type="SUPFAM" id="SSF54593">
    <property type="entry name" value="Glyoxalase/Bleomycin resistance protein/Dihydroxybiphenyl dioxygenase"/>
    <property type="match status" value="1"/>
</dbReference>
<dbReference type="InterPro" id="IPR029068">
    <property type="entry name" value="Glyas_Bleomycin-R_OHBP_Dase"/>
</dbReference>
<reference evidence="2 3" key="1">
    <citation type="submission" date="2020-04" db="EMBL/GenBank/DDBJ databases">
        <title>Global-level population genomics: horizontal gene transfer, symbiosis and evolution in Rhizobia.</title>
        <authorList>
            <person name="Gai Y."/>
        </authorList>
    </citation>
    <scope>NUCLEOTIDE SEQUENCE [LARGE SCALE GENOMIC DNA]</scope>
    <source>
        <strain evidence="2 3">BLR33</strain>
    </source>
</reference>
<dbReference type="RefSeq" id="WP_221121435.1">
    <property type="nucleotide sequence ID" value="NZ_JABDXT010000017.1"/>
</dbReference>
<organism evidence="2 3">
    <name type="scientific">Rhizobium lentis</name>
    <dbReference type="NCBI Taxonomy" id="1138194"/>
    <lineage>
        <taxon>Bacteria</taxon>
        <taxon>Pseudomonadati</taxon>
        <taxon>Pseudomonadota</taxon>
        <taxon>Alphaproteobacteria</taxon>
        <taxon>Hyphomicrobiales</taxon>
        <taxon>Rhizobiaceae</taxon>
        <taxon>Rhizobium/Agrobacterium group</taxon>
        <taxon>Rhizobium</taxon>
    </lineage>
</organism>
<sequence length="123" mass="14383">MKQGSDRIEVLPVLPSLDIDATLAFYRDKLGFANVVYQAEDYLILRRDEMELHFWRTTDAGLCEKTSVYLRGGAIGALHAEYLERGIERLTEMEVRPWKMEEFYIHDPHGNLLRFGRVPQQRV</sequence>
<protein>
    <submittedName>
        <fullName evidence="2">VOC family protein</fullName>
    </submittedName>
</protein>